<organism evidence="1 2">
    <name type="scientific">Sphingomonas canadensis</name>
    <dbReference type="NCBI Taxonomy" id="1219257"/>
    <lineage>
        <taxon>Bacteria</taxon>
        <taxon>Pseudomonadati</taxon>
        <taxon>Pseudomonadota</taxon>
        <taxon>Alphaproteobacteria</taxon>
        <taxon>Sphingomonadales</taxon>
        <taxon>Sphingomonadaceae</taxon>
        <taxon>Sphingomonas</taxon>
    </lineage>
</organism>
<keyword evidence="2" id="KW-1185">Reference proteome</keyword>
<dbReference type="RefSeq" id="WP_264942144.1">
    <property type="nucleotide sequence ID" value="NZ_JAPDRA010000001.1"/>
</dbReference>
<dbReference type="InterPro" id="IPR052342">
    <property type="entry name" value="MCH/BMMD"/>
</dbReference>
<comment type="caution">
    <text evidence="1">The sequence shown here is derived from an EMBL/GenBank/DDBJ whole genome shotgun (WGS) entry which is preliminary data.</text>
</comment>
<evidence type="ECO:0000313" key="1">
    <source>
        <dbReference type="EMBL" id="MFD0945621.1"/>
    </source>
</evidence>
<dbReference type="Proteomes" id="UP001596977">
    <property type="component" value="Unassembled WGS sequence"/>
</dbReference>
<evidence type="ECO:0000313" key="2">
    <source>
        <dbReference type="Proteomes" id="UP001596977"/>
    </source>
</evidence>
<dbReference type="Gene3D" id="3.10.129.10">
    <property type="entry name" value="Hotdog Thioesterase"/>
    <property type="match status" value="1"/>
</dbReference>
<dbReference type="EMBL" id="JBHTJG010000001">
    <property type="protein sequence ID" value="MFD0945621.1"/>
    <property type="molecule type" value="Genomic_DNA"/>
</dbReference>
<dbReference type="SUPFAM" id="SSF54637">
    <property type="entry name" value="Thioesterase/thiol ester dehydrase-isomerase"/>
    <property type="match status" value="1"/>
</dbReference>
<sequence length="165" mass="18354">MAGGGEARAARGRLLGEGMFWDDLTSGDWIRTMGRTVTETDLVQFCNLTWLTEELFTNIADSEHRAIKGRVVPGALVYSFAEGLMLPFMQRTGLAFLEAGLNVHAPTFVGDTIHVECEVAELRPASSPERGLSRTRNHVINDRGETVMTYSPLRLMRRRARSTGR</sequence>
<accession>A0ABW3H7J5</accession>
<dbReference type="PANTHER" id="PTHR43664">
    <property type="entry name" value="MONOAMINE OXIDASE-RELATED"/>
    <property type="match status" value="1"/>
</dbReference>
<dbReference type="PANTHER" id="PTHR43664:SF1">
    <property type="entry name" value="BETA-METHYLMALYL-COA DEHYDRATASE"/>
    <property type="match status" value="1"/>
</dbReference>
<name>A0ABW3H7J5_9SPHN</name>
<protein>
    <submittedName>
        <fullName evidence="1">Acyl dehydratase</fullName>
    </submittedName>
</protein>
<reference evidence="2" key="1">
    <citation type="journal article" date="2019" name="Int. J. Syst. Evol. Microbiol.">
        <title>The Global Catalogue of Microorganisms (GCM) 10K type strain sequencing project: providing services to taxonomists for standard genome sequencing and annotation.</title>
        <authorList>
            <consortium name="The Broad Institute Genomics Platform"/>
            <consortium name="The Broad Institute Genome Sequencing Center for Infectious Disease"/>
            <person name="Wu L."/>
            <person name="Ma J."/>
        </authorList>
    </citation>
    <scope>NUCLEOTIDE SEQUENCE [LARGE SCALE GENOMIC DNA]</scope>
    <source>
        <strain evidence="2">CCUG 62982</strain>
    </source>
</reference>
<proteinExistence type="predicted"/>
<dbReference type="InterPro" id="IPR029069">
    <property type="entry name" value="HotDog_dom_sf"/>
</dbReference>
<gene>
    <name evidence="1" type="ORF">ACFQ1E_04655</name>
</gene>